<keyword evidence="2" id="KW-0410">Iron transport</keyword>
<keyword evidence="3 10" id="KW-0732">Signal</keyword>
<comment type="subcellular location">
    <subcellularLocation>
        <location evidence="8">Cell outer membrane</location>
        <topology evidence="8">Multi-pass membrane protein</topology>
    </subcellularLocation>
</comment>
<evidence type="ECO:0000256" key="2">
    <source>
        <dbReference type="ARBA" id="ARBA00022496"/>
    </source>
</evidence>
<feature type="signal peptide" evidence="10">
    <location>
        <begin position="1"/>
        <end position="23"/>
    </location>
</feature>
<evidence type="ECO:0000256" key="4">
    <source>
        <dbReference type="ARBA" id="ARBA00023004"/>
    </source>
</evidence>
<dbReference type="Proteomes" id="UP001046350">
    <property type="component" value="Chromosome"/>
</dbReference>
<keyword evidence="8" id="KW-0812">Transmembrane</keyword>
<dbReference type="RefSeq" id="WP_217843291.1">
    <property type="nucleotide sequence ID" value="NZ_CP077076.1"/>
</dbReference>
<keyword evidence="7 13" id="KW-0675">Receptor</keyword>
<keyword evidence="8" id="KW-0998">Cell outer membrane</keyword>
<evidence type="ECO:0000313" key="14">
    <source>
        <dbReference type="Proteomes" id="UP001046350"/>
    </source>
</evidence>
<dbReference type="Pfam" id="PF00593">
    <property type="entry name" value="TonB_dep_Rec_b-barrel"/>
    <property type="match status" value="1"/>
</dbReference>
<keyword evidence="8" id="KW-1134">Transmembrane beta strand</keyword>
<dbReference type="InterPro" id="IPR000531">
    <property type="entry name" value="Beta-barrel_TonB"/>
</dbReference>
<evidence type="ECO:0000256" key="8">
    <source>
        <dbReference type="PROSITE-ProRule" id="PRU01360"/>
    </source>
</evidence>
<accession>A0ABX8NCU8</accession>
<feature type="domain" description="TonB-dependent receptor-like beta-barrel" evidence="11">
    <location>
        <begin position="228"/>
        <end position="664"/>
    </location>
</feature>
<evidence type="ECO:0000256" key="7">
    <source>
        <dbReference type="ARBA" id="ARBA00023170"/>
    </source>
</evidence>
<dbReference type="InterPro" id="IPR010105">
    <property type="entry name" value="TonB_sidphr_rcpt"/>
</dbReference>
<organism evidence="13 14">
    <name type="scientific">Pseudomonas fakonensis</name>
    <dbReference type="NCBI Taxonomy" id="2842355"/>
    <lineage>
        <taxon>Bacteria</taxon>
        <taxon>Pseudomonadati</taxon>
        <taxon>Pseudomonadota</taxon>
        <taxon>Gammaproteobacteria</taxon>
        <taxon>Pseudomonadales</taxon>
        <taxon>Pseudomonadaceae</taxon>
        <taxon>Pseudomonas</taxon>
    </lineage>
</organism>
<dbReference type="PANTHER" id="PTHR32552:SF68">
    <property type="entry name" value="FERRICHROME OUTER MEMBRANE TRANSPORTER_PHAGE RECEPTOR"/>
    <property type="match status" value="1"/>
</dbReference>
<keyword evidence="5" id="KW-0406">Ion transport</keyword>
<evidence type="ECO:0000256" key="6">
    <source>
        <dbReference type="ARBA" id="ARBA00023077"/>
    </source>
</evidence>
<protein>
    <submittedName>
        <fullName evidence="13">TonB-dependent siderophore receptor</fullName>
    </submittedName>
</protein>
<reference evidence="13" key="1">
    <citation type="journal article" date="2021" name="Microorganisms">
        <title>The Ever-Expanding Pseudomonas Genus: Description of 43 New Species and Partition of the Pseudomonas putida Group.</title>
        <authorList>
            <person name="Girard L."/>
            <person name="Lood C."/>
            <person name="Hofte M."/>
            <person name="Vandamme P."/>
            <person name="Rokni-Zadeh H."/>
            <person name="van Noort V."/>
            <person name="Lavigne R."/>
            <person name="De Mot R."/>
        </authorList>
    </citation>
    <scope>NUCLEOTIDE SEQUENCE</scope>
    <source>
        <strain evidence="13">COW40</strain>
    </source>
</reference>
<name>A0ABX8NCU8_9PSED</name>
<dbReference type="Pfam" id="PF07715">
    <property type="entry name" value="Plug"/>
    <property type="match status" value="1"/>
</dbReference>
<keyword evidence="4" id="KW-0408">Iron</keyword>
<keyword evidence="14" id="KW-1185">Reference proteome</keyword>
<keyword evidence="6 9" id="KW-0798">TonB box</keyword>
<evidence type="ECO:0000256" key="5">
    <source>
        <dbReference type="ARBA" id="ARBA00023065"/>
    </source>
</evidence>
<feature type="domain" description="TonB-dependent receptor plug" evidence="12">
    <location>
        <begin position="60"/>
        <end position="155"/>
    </location>
</feature>
<gene>
    <name evidence="13" type="ORF">KSS94_12580</name>
</gene>
<keyword evidence="8 9" id="KW-0472">Membrane</keyword>
<feature type="chain" id="PRO_5045541416" evidence="10">
    <location>
        <begin position="24"/>
        <end position="697"/>
    </location>
</feature>
<dbReference type="NCBIfam" id="TIGR01783">
    <property type="entry name" value="TonB-siderophor"/>
    <property type="match status" value="1"/>
</dbReference>
<comment type="similarity">
    <text evidence="1 8 9">Belongs to the TonB-dependent receptor family.</text>
</comment>
<evidence type="ECO:0000256" key="10">
    <source>
        <dbReference type="SAM" id="SignalP"/>
    </source>
</evidence>
<dbReference type="InterPro" id="IPR012910">
    <property type="entry name" value="Plug_dom"/>
</dbReference>
<dbReference type="PANTHER" id="PTHR32552">
    <property type="entry name" value="FERRICHROME IRON RECEPTOR-RELATED"/>
    <property type="match status" value="1"/>
</dbReference>
<evidence type="ECO:0000313" key="13">
    <source>
        <dbReference type="EMBL" id="QXH53897.1"/>
    </source>
</evidence>
<evidence type="ECO:0000256" key="9">
    <source>
        <dbReference type="RuleBase" id="RU003357"/>
    </source>
</evidence>
<evidence type="ECO:0000256" key="1">
    <source>
        <dbReference type="ARBA" id="ARBA00009810"/>
    </source>
</evidence>
<dbReference type="PROSITE" id="PS52016">
    <property type="entry name" value="TONB_DEPENDENT_REC_3"/>
    <property type="match status" value="1"/>
</dbReference>
<dbReference type="InterPro" id="IPR039426">
    <property type="entry name" value="TonB-dep_rcpt-like"/>
</dbReference>
<keyword evidence="8" id="KW-0813">Transport</keyword>
<dbReference type="EMBL" id="CP077076">
    <property type="protein sequence ID" value="QXH53897.1"/>
    <property type="molecule type" value="Genomic_DNA"/>
</dbReference>
<dbReference type="CDD" id="cd01347">
    <property type="entry name" value="ligand_gated_channel"/>
    <property type="match status" value="1"/>
</dbReference>
<evidence type="ECO:0000256" key="3">
    <source>
        <dbReference type="ARBA" id="ARBA00022729"/>
    </source>
</evidence>
<evidence type="ECO:0000259" key="12">
    <source>
        <dbReference type="Pfam" id="PF07715"/>
    </source>
</evidence>
<evidence type="ECO:0000259" key="11">
    <source>
        <dbReference type="Pfam" id="PF00593"/>
    </source>
</evidence>
<sequence length="697" mass="76866">MNRTAVVAMISLCGSSAMGSVLASEQGELTLPSTEISAEQASQPYRSTTAVTATKTNIPLKDVPQSVDVVPAELIKDRNITTLQGALKNVPGVSQDAGDGQRDQFVIRGFSALNDMYLDGMRDDAYYFRDLSNIDRVEVLKGPSSVLYGRGSSGGLINRVTKKPEANPVQQLSIMGSTEGQRRTEMDLGGANDNDSIRVRLTVALEDSDGFRDRYFLERQAFAPSIQFNIDPDTTLTLQADYLHDKRLADTGLPAYGDHPVDANIDTYYGSRDAKGQNYVETTVKGSTVTLDRTLSDSFSLHSALRAYDSDVTRKYVTFGTVNTTTNKVSINRAARYKEESGVFWQNELKHVFETGSFSHEALYGIEVGYQDRRDKGLTLRNVATYDVFNPQLIDFPEIPGNTAANPDANTHISIAGLYLQDLITITPEWKLMIGGRFDRLATKRSDDGTADMDLERTDNTFSPRIGLVYEPVDWVSLYATYSRSFQPMADNGELRRNSDELDPEETVNKEVGAKFDINDRFSATVSVFDMTRTSILMDDPTDTRFSVDAGTQRTRGVEISVNGDLGNGWSTYAGYAWMKGEMIDSPVESIVGNTSPLTPKSSASVWLKKELGGGFYVAGGGRYEGERYTSPNNKVSLDSYATAELAGGYRSEHYDVTLNVENLFNREYFVSAKAGSDNSNYPGAPRSASLRVDYRF</sequence>
<proteinExistence type="inferred from homology"/>